<dbReference type="AlphaFoldDB" id="A0A4U9EP17"/>
<evidence type="ECO:0000313" key="1">
    <source>
        <dbReference type="EMBL" id="CAG1996155.1"/>
    </source>
</evidence>
<dbReference type="Proteomes" id="UP000746612">
    <property type="component" value="Unassembled WGS sequence"/>
</dbReference>
<proteinExistence type="predicted"/>
<dbReference type="EMBL" id="CAJPIJ010000159">
    <property type="protein sequence ID" value="CAG1996155.1"/>
    <property type="molecule type" value="Genomic_DNA"/>
</dbReference>
<reference evidence="2" key="1">
    <citation type="submission" date="2019-04" db="EMBL/GenBank/DDBJ databases">
        <authorList>
            <person name="Melise S."/>
            <person name="Noan J."/>
            <person name="Okalmin O."/>
        </authorList>
    </citation>
    <scope>NUCLEOTIDE SEQUENCE</scope>
    <source>
        <strain evidence="2">FN9</strain>
    </source>
</reference>
<name>A0A4U9EP17_GIBZA</name>
<reference evidence="1" key="2">
    <citation type="submission" date="2021-03" db="EMBL/GenBank/DDBJ databases">
        <authorList>
            <person name="Alouane T."/>
            <person name="Langin T."/>
            <person name="Bonhomme L."/>
        </authorList>
    </citation>
    <scope>NUCLEOTIDE SEQUENCE</scope>
    <source>
        <strain evidence="1">MDC_Fg202</strain>
    </source>
</reference>
<gene>
    <name evidence="2" type="ORF">FUG_LOCUS103799</name>
    <name evidence="1" type="ORF">MDCFG202_LOCUS409210</name>
</gene>
<evidence type="ECO:0000313" key="2">
    <source>
        <dbReference type="EMBL" id="VIO53770.1"/>
    </source>
</evidence>
<organism evidence="1 3">
    <name type="scientific">Gibberella zeae</name>
    <name type="common">Wheat head blight fungus</name>
    <name type="synonym">Fusarium graminearum</name>
    <dbReference type="NCBI Taxonomy" id="5518"/>
    <lineage>
        <taxon>Eukaryota</taxon>
        <taxon>Fungi</taxon>
        <taxon>Dikarya</taxon>
        <taxon>Ascomycota</taxon>
        <taxon>Pezizomycotina</taxon>
        <taxon>Sordariomycetes</taxon>
        <taxon>Hypocreomycetidae</taxon>
        <taxon>Hypocreales</taxon>
        <taxon>Nectriaceae</taxon>
        <taxon>Fusarium</taxon>
    </lineage>
</organism>
<accession>A0A4U9EP17</accession>
<sequence>MFLDVKDEIVEVGSFASSLKLYVFQKRPYQNHCTDCQNHRKIRPTAREEQNNGRGRLRRRNILRFSSPRLAITYNGFFLPVV</sequence>
<protein>
    <submittedName>
        <fullName evidence="1">Uncharacterized protein</fullName>
    </submittedName>
</protein>
<dbReference type="EMBL" id="CAAKMV010000077">
    <property type="protein sequence ID" value="VIO53770.1"/>
    <property type="molecule type" value="Genomic_DNA"/>
</dbReference>
<evidence type="ECO:0000313" key="3">
    <source>
        <dbReference type="Proteomes" id="UP000746612"/>
    </source>
</evidence>